<feature type="region of interest" description="Disordered" evidence="5">
    <location>
        <begin position="1"/>
        <end position="26"/>
    </location>
</feature>
<evidence type="ECO:0000313" key="7">
    <source>
        <dbReference type="Proteomes" id="UP001519331"/>
    </source>
</evidence>
<dbReference type="PANTHER" id="PTHR43880">
    <property type="entry name" value="ALCOHOL DEHYDROGENASE"/>
    <property type="match status" value="1"/>
</dbReference>
<dbReference type="RefSeq" id="WP_245324213.1">
    <property type="nucleotide sequence ID" value="NZ_JAGINX010000001.1"/>
</dbReference>
<keyword evidence="7" id="KW-1185">Reference proteome</keyword>
<accession>A0ABS4T3Y4</accession>
<dbReference type="Proteomes" id="UP001519331">
    <property type="component" value="Unassembled WGS sequence"/>
</dbReference>
<comment type="similarity">
    <text evidence="1">Belongs to the zinc-containing alcohol dehydrogenase family.</text>
</comment>
<dbReference type="Gene3D" id="3.40.50.720">
    <property type="entry name" value="NAD(P)-binding Rossmann-like Domain"/>
    <property type="match status" value="1"/>
</dbReference>
<comment type="caution">
    <text evidence="6">The sequence shown here is derived from an EMBL/GenBank/DDBJ whole genome shotgun (WGS) entry which is preliminary data.</text>
</comment>
<evidence type="ECO:0000256" key="4">
    <source>
        <dbReference type="ARBA" id="ARBA00023027"/>
    </source>
</evidence>
<evidence type="ECO:0000256" key="3">
    <source>
        <dbReference type="ARBA" id="ARBA00022833"/>
    </source>
</evidence>
<dbReference type="InterPro" id="IPR011032">
    <property type="entry name" value="GroES-like_sf"/>
</dbReference>
<gene>
    <name evidence="6" type="ORF">JOF45_002186</name>
</gene>
<protein>
    <submittedName>
        <fullName evidence="6">Uncharacterized protein</fullName>
    </submittedName>
</protein>
<evidence type="ECO:0000256" key="1">
    <source>
        <dbReference type="ARBA" id="ARBA00008072"/>
    </source>
</evidence>
<feature type="compositionally biased region" description="Basic residues" evidence="5">
    <location>
        <begin position="103"/>
        <end position="114"/>
    </location>
</feature>
<dbReference type="EMBL" id="JAGINX010000001">
    <property type="protein sequence ID" value="MBP2319167.1"/>
    <property type="molecule type" value="Genomic_DNA"/>
</dbReference>
<keyword evidence="4" id="KW-0520">NAD</keyword>
<dbReference type="SUPFAM" id="SSF50129">
    <property type="entry name" value="GroES-like"/>
    <property type="match status" value="1"/>
</dbReference>
<sequence>MLSGRRFSGPKSGQSGYSRPDGGEVSGHFFGQSSFATYALTTANSVVRIDDDVDLTSAGVLACGITTGAGAILNSAQPKPGGVSGDLRRRGGGAVCGHGRQEHARHHDHRGGRP</sequence>
<dbReference type="Gene3D" id="3.90.180.10">
    <property type="entry name" value="Medium-chain alcohol dehydrogenases, catalytic domain"/>
    <property type="match status" value="1"/>
</dbReference>
<evidence type="ECO:0000256" key="2">
    <source>
        <dbReference type="ARBA" id="ARBA00022723"/>
    </source>
</evidence>
<evidence type="ECO:0000256" key="5">
    <source>
        <dbReference type="SAM" id="MobiDB-lite"/>
    </source>
</evidence>
<name>A0ABS4T3Y4_9MICC</name>
<reference evidence="6 7" key="1">
    <citation type="submission" date="2021-03" db="EMBL/GenBank/DDBJ databases">
        <title>Sequencing the genomes of 1000 actinobacteria strains.</title>
        <authorList>
            <person name="Klenk H.-P."/>
        </authorList>
    </citation>
    <scope>NUCLEOTIDE SEQUENCE [LARGE SCALE GENOMIC DNA]</scope>
    <source>
        <strain evidence="6 7">DSM 12544</strain>
    </source>
</reference>
<evidence type="ECO:0000313" key="6">
    <source>
        <dbReference type="EMBL" id="MBP2319167.1"/>
    </source>
</evidence>
<dbReference type="PANTHER" id="PTHR43880:SF12">
    <property type="entry name" value="ALCOHOL DEHYDROGENASE CLASS-3"/>
    <property type="match status" value="1"/>
</dbReference>
<feature type="region of interest" description="Disordered" evidence="5">
    <location>
        <begin position="72"/>
        <end position="114"/>
    </location>
</feature>
<organism evidence="6 7">
    <name type="scientific">Nesterenkonia lacusekhoensis</name>
    <dbReference type="NCBI Taxonomy" id="150832"/>
    <lineage>
        <taxon>Bacteria</taxon>
        <taxon>Bacillati</taxon>
        <taxon>Actinomycetota</taxon>
        <taxon>Actinomycetes</taxon>
        <taxon>Micrococcales</taxon>
        <taxon>Micrococcaceae</taxon>
        <taxon>Nesterenkonia</taxon>
    </lineage>
</organism>
<keyword evidence="3" id="KW-0862">Zinc</keyword>
<keyword evidence="2" id="KW-0479">Metal-binding</keyword>
<proteinExistence type="inferred from homology"/>